<keyword evidence="2" id="KW-0805">Transcription regulation</keyword>
<accession>A0A3N2Q0Q0</accession>
<dbReference type="Pfam" id="PF10497">
    <property type="entry name" value="zf-4CXXC_R1"/>
    <property type="match status" value="1"/>
</dbReference>
<evidence type="ECO:0000256" key="1">
    <source>
        <dbReference type="ARBA" id="ARBA00004123"/>
    </source>
</evidence>
<name>A0A3N2Q0Q0_SODAK</name>
<evidence type="ECO:0000313" key="8">
    <source>
        <dbReference type="Proteomes" id="UP000272025"/>
    </source>
</evidence>
<dbReference type="SMART" id="SM00558">
    <property type="entry name" value="JmjC"/>
    <property type="match status" value="1"/>
</dbReference>
<evidence type="ECO:0000256" key="4">
    <source>
        <dbReference type="ARBA" id="ARBA00023242"/>
    </source>
</evidence>
<feature type="region of interest" description="Disordered" evidence="5">
    <location>
        <begin position="864"/>
        <end position="958"/>
    </location>
</feature>
<feature type="compositionally biased region" description="Acidic residues" evidence="5">
    <location>
        <begin position="1080"/>
        <end position="1099"/>
    </location>
</feature>
<dbReference type="InterPro" id="IPR018866">
    <property type="entry name" value="Znf-4CXXC_R1"/>
</dbReference>
<dbReference type="EMBL" id="ML119052">
    <property type="protein sequence ID" value="ROT40310.1"/>
    <property type="molecule type" value="Genomic_DNA"/>
</dbReference>
<dbReference type="SMART" id="SM00384">
    <property type="entry name" value="AT_hook"/>
    <property type="match status" value="3"/>
</dbReference>
<dbReference type="InterPro" id="IPR003347">
    <property type="entry name" value="JmjC_dom"/>
</dbReference>
<dbReference type="GO" id="GO:0005634">
    <property type="term" value="C:nucleus"/>
    <property type="evidence" value="ECO:0007669"/>
    <property type="project" value="UniProtKB-SubCell"/>
</dbReference>
<dbReference type="InterPro" id="IPR017956">
    <property type="entry name" value="AT_hook_DNA-bd_motif"/>
</dbReference>
<feature type="domain" description="JmjC" evidence="6">
    <location>
        <begin position="172"/>
        <end position="342"/>
    </location>
</feature>
<dbReference type="RefSeq" id="XP_028468116.1">
    <property type="nucleotide sequence ID" value="XM_028609644.1"/>
</dbReference>
<keyword evidence="4" id="KW-0539">Nucleus</keyword>
<feature type="compositionally biased region" description="Basic residues" evidence="5">
    <location>
        <begin position="1369"/>
        <end position="1386"/>
    </location>
</feature>
<dbReference type="Proteomes" id="UP000272025">
    <property type="component" value="Unassembled WGS sequence"/>
</dbReference>
<feature type="compositionally biased region" description="Basic and acidic residues" evidence="5">
    <location>
        <begin position="1100"/>
        <end position="1118"/>
    </location>
</feature>
<feature type="compositionally biased region" description="Low complexity" evidence="5">
    <location>
        <begin position="990"/>
        <end position="1004"/>
    </location>
</feature>
<feature type="compositionally biased region" description="Basic and acidic residues" evidence="5">
    <location>
        <begin position="1225"/>
        <end position="1235"/>
    </location>
</feature>
<keyword evidence="8" id="KW-1185">Reference proteome</keyword>
<protein>
    <recommendedName>
        <fullName evidence="6">JmjC domain-containing protein</fullName>
    </recommendedName>
</protein>
<dbReference type="PROSITE" id="PS51184">
    <property type="entry name" value="JMJC"/>
    <property type="match status" value="1"/>
</dbReference>
<evidence type="ECO:0000256" key="5">
    <source>
        <dbReference type="SAM" id="MobiDB-lite"/>
    </source>
</evidence>
<evidence type="ECO:0000259" key="6">
    <source>
        <dbReference type="PROSITE" id="PS51184"/>
    </source>
</evidence>
<dbReference type="OrthoDB" id="298344at2759"/>
<dbReference type="Gene3D" id="2.60.120.650">
    <property type="entry name" value="Cupin"/>
    <property type="match status" value="1"/>
</dbReference>
<dbReference type="STRING" id="1314773.A0A3N2Q0Q0"/>
<feature type="compositionally biased region" description="Low complexity" evidence="5">
    <location>
        <begin position="1322"/>
        <end position="1340"/>
    </location>
</feature>
<dbReference type="GO" id="GO:0003677">
    <property type="term" value="F:DNA binding"/>
    <property type="evidence" value="ECO:0007669"/>
    <property type="project" value="InterPro"/>
</dbReference>
<dbReference type="SUPFAM" id="SSF51197">
    <property type="entry name" value="Clavaminate synthase-like"/>
    <property type="match status" value="1"/>
</dbReference>
<evidence type="ECO:0000256" key="2">
    <source>
        <dbReference type="ARBA" id="ARBA00023015"/>
    </source>
</evidence>
<evidence type="ECO:0000256" key="3">
    <source>
        <dbReference type="ARBA" id="ARBA00023163"/>
    </source>
</evidence>
<organism evidence="7 8">
    <name type="scientific">Sodiomyces alkalinus (strain CBS 110278 / VKM F-3762 / F11)</name>
    <name type="common">Alkaliphilic filamentous fungus</name>
    <dbReference type="NCBI Taxonomy" id="1314773"/>
    <lineage>
        <taxon>Eukaryota</taxon>
        <taxon>Fungi</taxon>
        <taxon>Dikarya</taxon>
        <taxon>Ascomycota</taxon>
        <taxon>Pezizomycotina</taxon>
        <taxon>Sordariomycetes</taxon>
        <taxon>Hypocreomycetidae</taxon>
        <taxon>Glomerellales</taxon>
        <taxon>Plectosphaerellaceae</taxon>
        <taxon>Sodiomyces</taxon>
    </lineage>
</organism>
<dbReference type="GeneID" id="39578122"/>
<evidence type="ECO:0000313" key="7">
    <source>
        <dbReference type="EMBL" id="ROT40310.1"/>
    </source>
</evidence>
<feature type="compositionally biased region" description="Basic and acidic residues" evidence="5">
    <location>
        <begin position="938"/>
        <end position="947"/>
    </location>
</feature>
<dbReference type="Pfam" id="PF02373">
    <property type="entry name" value="JmjC"/>
    <property type="match status" value="1"/>
</dbReference>
<feature type="region of interest" description="Disordered" evidence="5">
    <location>
        <begin position="972"/>
        <end position="1386"/>
    </location>
</feature>
<feature type="compositionally biased region" description="Low complexity" evidence="5">
    <location>
        <begin position="1028"/>
        <end position="1037"/>
    </location>
</feature>
<feature type="region of interest" description="Disordered" evidence="5">
    <location>
        <begin position="550"/>
        <end position="581"/>
    </location>
</feature>
<feature type="compositionally biased region" description="Basic and acidic residues" evidence="5">
    <location>
        <begin position="1189"/>
        <end position="1198"/>
    </location>
</feature>
<sequence>MRASLHPQAKFDPIPPDLDLYGLVDRCANFEWVLRISIHQIRNLGPEEFEKLVLLHVIQGGKPLVIEGWDEVLPPSLFSAQWLEQNLDKKQENVRDVMGQYDIPMTTGHYLRSMKQLTNQWSPSNYRDERRQRLYLKDIDCPAEWHDYLRKIIPPSLFYMNENVTQRGGGDERQTEIFGGGFESTATSAGDLMSSLPEEMRAQNLMCYIGHEGTFTPAHREMCASLGQNIMVEASGKENGEKEGSSIWFMTETKDREVVREYFLSMLGHDVEIEKHFAQINAWKKAPFPVYIVEQRPGDFILIPPLAPHQVWNRGTRTMKVAWNRTTVETLELALHEALPKARLVCRDEQYKNKAIVYFTLKKYYQLLRECEEKNEMSLLGFEGFGRDLFRSSPRFKQLARDFRSLFALFTEIMTDEMFATKEKNVEFIEYDSCVVCSYCRSNIFNRFLTCKNCVRTLVNGDEDAYDVCMECYAMGRSCMCQSHLTWCEQFPWSELVDNYEAWRSMVIKNDGFVDLDYSPPPLEVARARRGKKSTAQICQEALRRRPFKDLNKPDEEKAPSESEPEPEVDDEGRPKKKYKRKAKKGDTRRCHVCCHKDYTYRVHECTTPGCREAYCYGVLYRAFDMMPQTVLENENWQCPRCLGICNCGACRRASLGNPYMPKNTLLGHDTKAIADDRSVELLVDFRVHNLNWLKAMGDESRTTDSRRMRQLREQADVAKAQDVTGAKEAIENVTNGGGAVDARNDVNGYGDQSHILAGPSMHETYHDENGDDRAPGSHQELGYLPHHVDPSAGPFPGHGVGDDSSYPDPMMMGGQRMLGMGYYEQDAGPDQILFDPFQMPSADAIAFDEEAEVVKKALRAQKRKARQEGEDDPDFYAPRPHKKKKKDTLDSTAVDPALLGAAGPSGGDNSTADLTGNVGESEAAPHAQPAQEATTEVEVHVPELRPTRPRISYAEDAEPLLDEIEDVLPAWSAGRPRKPQHATDGPATAARGGALDRASAAARARMETGDAGAAATPDRPKRRGRPPRQVSSSSSSATPMTRSAEKSAGVSPADFAARQRAARASRRSGLATVETAGDSAEDGEGEDDTDEAAAELEAELEKDLARGGETEMGRPADTDVTPVPRRRGRPPKNRTAAAPTTETDIKRMSLAERLAAKGKKLKIRSRNARSSQGGETASPGPGSTRPESTPRTRRSEDPTSPGPAAAAVEEEVEEESPTAAPGRESPEPAPRSEEPNSPVASETNESRRRKSATEDNVAPGSPMSEGAAVRRSPHHGGGEYENAEEEDEQERERSPRPAKNGPTIVRLGSHSGSEFEDEAASETPPAEAASELGSDYDSGSSDDEIPATISRDGRGATHATRGTGRGGGRGRGRPRGRGRGRPRGR</sequence>
<feature type="compositionally biased region" description="Basic residues" evidence="5">
    <location>
        <begin position="1157"/>
        <end position="1168"/>
    </location>
</feature>
<gene>
    <name evidence="7" type="ORF">SODALDRAFT_321683</name>
</gene>
<feature type="compositionally biased region" description="Basic and acidic residues" evidence="5">
    <location>
        <begin position="550"/>
        <end position="561"/>
    </location>
</feature>
<keyword evidence="3" id="KW-0804">Transcription</keyword>
<reference evidence="7 8" key="1">
    <citation type="journal article" date="2018" name="Mol. Ecol.">
        <title>The obligate alkalophilic soda-lake fungus Sodiomyces alkalinus has shifted to a protein diet.</title>
        <authorList>
            <person name="Grum-Grzhimaylo A.A."/>
            <person name="Falkoski D.L."/>
            <person name="van den Heuvel J."/>
            <person name="Valero-Jimenez C.A."/>
            <person name="Min B."/>
            <person name="Choi I.G."/>
            <person name="Lipzen A."/>
            <person name="Daum C.G."/>
            <person name="Aanen D.K."/>
            <person name="Tsang A."/>
            <person name="Henrissat B."/>
            <person name="Bilanenko E.N."/>
            <person name="de Vries R.P."/>
            <person name="van Kan J.A.L."/>
            <person name="Grigoriev I.V."/>
            <person name="Debets A.J.M."/>
        </authorList>
    </citation>
    <scope>NUCLEOTIDE SEQUENCE [LARGE SCALE GENOMIC DNA]</scope>
    <source>
        <strain evidence="7 8">F11</strain>
    </source>
</reference>
<comment type="subcellular location">
    <subcellularLocation>
        <location evidence="1">Nucleus</location>
    </subcellularLocation>
</comment>
<feature type="compositionally biased region" description="Low complexity" evidence="5">
    <location>
        <begin position="923"/>
        <end position="935"/>
    </location>
</feature>
<proteinExistence type="predicted"/>